<sequence>MTTSQSVDHFVSQLKRRQIYGSNHTALETAQLLRTVISNSRWTNAASLIQHIRELSVRLLQAQPVGTIIQPRVLHLIREEYRNSTKELCKVDSSTSLDSDSHDSTRSTAGESSMFNLLAESTTPATDYSRQCYQLKQLIIQGVNEIIDELESVSDTLAQQSLEHIHSNEIIMTIGRSKAVERFLLAAAKKRQFQVIVAEGSPTYGGHHLCKSLAAAGVETLLISDAAIFALMARVNKVIIGCHAVTANGGLIAPSGCQLIATAAKHHSTPVCVVAGLYKLTPIYPENHDTFNILGNPDSVLSFADGDLMSKVNIVNPHFDYVPSPYVSLFITNTGGHPPSYVYRLLREMYDLEDYTLDV</sequence>
<gene>
    <name evidence="10" type="ORF">PSACC_02431</name>
</gene>
<dbReference type="Gene3D" id="3.40.50.10470">
    <property type="entry name" value="Translation initiation factor eif-2b, domain 2"/>
    <property type="match status" value="1"/>
</dbReference>
<evidence type="ECO:0000313" key="11">
    <source>
        <dbReference type="Proteomes" id="UP000240830"/>
    </source>
</evidence>
<keyword evidence="5" id="KW-0648">Protein biosynthesis</keyword>
<comment type="similarity">
    <text evidence="2 9">Belongs to the eIF-2B alpha/beta/delta subunits family.</text>
</comment>
<evidence type="ECO:0000256" key="4">
    <source>
        <dbReference type="ARBA" id="ARBA00022540"/>
    </source>
</evidence>
<dbReference type="Proteomes" id="UP000240830">
    <property type="component" value="Unassembled WGS sequence"/>
</dbReference>
<keyword evidence="4" id="KW-0396">Initiation factor</keyword>
<dbReference type="STRING" id="1246581.A0A2H9TJ91"/>
<evidence type="ECO:0000313" key="10">
    <source>
        <dbReference type="EMBL" id="PJF17817.1"/>
    </source>
</evidence>
<comment type="caution">
    <text evidence="10">The sequence shown here is derived from an EMBL/GenBank/DDBJ whole genome shotgun (WGS) entry which is preliminary data.</text>
</comment>
<dbReference type="InterPro" id="IPR037171">
    <property type="entry name" value="NagB/RpiA_transferase-like"/>
</dbReference>
<dbReference type="EMBL" id="MTSL01000159">
    <property type="protein sequence ID" value="PJF17817.1"/>
    <property type="molecule type" value="Genomic_DNA"/>
</dbReference>
<evidence type="ECO:0000256" key="7">
    <source>
        <dbReference type="ARBA" id="ARBA00044228"/>
    </source>
</evidence>
<dbReference type="PANTHER" id="PTHR45859:SF1">
    <property type="entry name" value="TRANSLATION INITIATION FACTOR EIF-2B SUBUNIT BETA"/>
    <property type="match status" value="1"/>
</dbReference>
<dbReference type="AlphaFoldDB" id="A0A2H9TJ91"/>
<dbReference type="InterPro" id="IPR051855">
    <property type="entry name" value="eIF2B_beta_subunit"/>
</dbReference>
<reference evidence="10 11" key="1">
    <citation type="submission" date="2016-10" db="EMBL/GenBank/DDBJ databases">
        <title>The genome of Paramicrosporidium saccamoebae is the missing link in understanding Cryptomycota and Microsporidia evolution.</title>
        <authorList>
            <person name="Quandt C.A."/>
            <person name="Beaudet D."/>
            <person name="Corsaro D."/>
            <person name="Michel R."/>
            <person name="Corradi N."/>
            <person name="James T."/>
        </authorList>
    </citation>
    <scope>NUCLEOTIDE SEQUENCE [LARGE SCALE GENOMIC DNA]</scope>
    <source>
        <strain evidence="10 11">KSL3</strain>
    </source>
</reference>
<comment type="subunit">
    <text evidence="8">Component of the translation initiation factor 2B (eIF2B) complex which is a heterodecamer of two sets of five different subunits: alpha, beta, gamma, delta and epsilon. Subunits alpha, beta and delta comprise a regulatory subcomplex and subunits epsilon and gamma comprise a catalytic subcomplex. Within the complex, the hexameric regulatory complex resides at the center, with the two heterodimeric catalytic subcomplexes bound on opposite sides.</text>
</comment>
<dbReference type="PANTHER" id="PTHR45859">
    <property type="entry name" value="TRANSLATION INITIATION FACTOR EIF-2B SUBUNIT BETA"/>
    <property type="match status" value="1"/>
</dbReference>
<dbReference type="GO" id="GO:0005829">
    <property type="term" value="C:cytosol"/>
    <property type="evidence" value="ECO:0007669"/>
    <property type="project" value="UniProtKB-SubCell"/>
</dbReference>
<dbReference type="Pfam" id="PF01008">
    <property type="entry name" value="IF-2B"/>
    <property type="match status" value="1"/>
</dbReference>
<comment type="subcellular location">
    <subcellularLocation>
        <location evidence="1">Cytoplasm</location>
        <location evidence="1">Cytosol</location>
    </subcellularLocation>
</comment>
<accession>A0A2H9TJ91</accession>
<name>A0A2H9TJ91_9FUNG</name>
<protein>
    <recommendedName>
        <fullName evidence="6">Translation initiation factor eIF2B subunit beta</fullName>
    </recommendedName>
    <alternativeName>
        <fullName evidence="7">eIF2B GDP-GTP exchange factor subunit beta</fullName>
    </alternativeName>
</protein>
<dbReference type="GO" id="GO:0002183">
    <property type="term" value="P:cytoplasmic translational initiation"/>
    <property type="evidence" value="ECO:0007669"/>
    <property type="project" value="EnsemblFungi"/>
</dbReference>
<evidence type="ECO:0000256" key="3">
    <source>
        <dbReference type="ARBA" id="ARBA00022490"/>
    </source>
</evidence>
<dbReference type="GO" id="GO:0005851">
    <property type="term" value="C:eukaryotic translation initiation factor 2B complex"/>
    <property type="evidence" value="ECO:0007669"/>
    <property type="project" value="EnsemblFungi"/>
</dbReference>
<evidence type="ECO:0000256" key="5">
    <source>
        <dbReference type="ARBA" id="ARBA00022917"/>
    </source>
</evidence>
<dbReference type="GO" id="GO:0003743">
    <property type="term" value="F:translation initiation factor activity"/>
    <property type="evidence" value="ECO:0007669"/>
    <property type="project" value="UniProtKB-KW"/>
</dbReference>
<dbReference type="InterPro" id="IPR042529">
    <property type="entry name" value="IF_2B-like_C"/>
</dbReference>
<organism evidence="10 11">
    <name type="scientific">Paramicrosporidium saccamoebae</name>
    <dbReference type="NCBI Taxonomy" id="1246581"/>
    <lineage>
        <taxon>Eukaryota</taxon>
        <taxon>Fungi</taxon>
        <taxon>Fungi incertae sedis</taxon>
        <taxon>Cryptomycota</taxon>
        <taxon>Cryptomycota incertae sedis</taxon>
        <taxon>Paramicrosporidium</taxon>
    </lineage>
</organism>
<dbReference type="GO" id="GO:0006446">
    <property type="term" value="P:regulation of translational initiation"/>
    <property type="evidence" value="ECO:0007669"/>
    <property type="project" value="EnsemblFungi"/>
</dbReference>
<evidence type="ECO:0000256" key="2">
    <source>
        <dbReference type="ARBA" id="ARBA00007251"/>
    </source>
</evidence>
<proteinExistence type="inferred from homology"/>
<dbReference type="SUPFAM" id="SSF100950">
    <property type="entry name" value="NagB/RpiA/CoA transferase-like"/>
    <property type="match status" value="1"/>
</dbReference>
<keyword evidence="11" id="KW-1185">Reference proteome</keyword>
<evidence type="ECO:0000256" key="9">
    <source>
        <dbReference type="RuleBase" id="RU003814"/>
    </source>
</evidence>
<dbReference type="OrthoDB" id="269919at2759"/>
<dbReference type="GO" id="GO:0005085">
    <property type="term" value="F:guanyl-nucleotide exchange factor activity"/>
    <property type="evidence" value="ECO:0007669"/>
    <property type="project" value="EnsemblFungi"/>
</dbReference>
<evidence type="ECO:0000256" key="8">
    <source>
        <dbReference type="ARBA" id="ARBA00046432"/>
    </source>
</evidence>
<evidence type="ECO:0000256" key="6">
    <source>
        <dbReference type="ARBA" id="ARBA00044122"/>
    </source>
</evidence>
<dbReference type="InterPro" id="IPR000649">
    <property type="entry name" value="IF-2B-related"/>
</dbReference>
<evidence type="ECO:0000256" key="1">
    <source>
        <dbReference type="ARBA" id="ARBA00004514"/>
    </source>
</evidence>
<keyword evidence="3" id="KW-0963">Cytoplasm</keyword>